<dbReference type="EMBL" id="JAUFQU010000001">
    <property type="protein sequence ID" value="MDN3706771.1"/>
    <property type="molecule type" value="Genomic_DNA"/>
</dbReference>
<dbReference type="RefSeq" id="WP_290362824.1">
    <property type="nucleotide sequence ID" value="NZ_JAUFQU010000001.1"/>
</dbReference>
<keyword evidence="2" id="KW-1185">Reference proteome</keyword>
<name>A0ABT8CS34_9FLAO</name>
<accession>A0ABT8CS34</accession>
<organism evidence="1 2">
    <name type="scientific">Paenimyroides ceti</name>
    <dbReference type="NCBI Taxonomy" id="395087"/>
    <lineage>
        <taxon>Bacteria</taxon>
        <taxon>Pseudomonadati</taxon>
        <taxon>Bacteroidota</taxon>
        <taxon>Flavobacteriia</taxon>
        <taxon>Flavobacteriales</taxon>
        <taxon>Flavobacteriaceae</taxon>
        <taxon>Paenimyroides</taxon>
    </lineage>
</organism>
<comment type="caution">
    <text evidence="1">The sequence shown here is derived from an EMBL/GenBank/DDBJ whole genome shotgun (WGS) entry which is preliminary data.</text>
</comment>
<gene>
    <name evidence="1" type="ORF">QW060_06450</name>
</gene>
<sequence length="57" mass="6694">MFRIILIILFCPPEIVIYTRMISALLKKQLRGIPVVYTILQHTVNEAKKIRKMLRGI</sequence>
<evidence type="ECO:0000313" key="2">
    <source>
        <dbReference type="Proteomes" id="UP001242368"/>
    </source>
</evidence>
<dbReference type="Proteomes" id="UP001242368">
    <property type="component" value="Unassembled WGS sequence"/>
</dbReference>
<protein>
    <submittedName>
        <fullName evidence="1">Uncharacterized protein</fullName>
    </submittedName>
</protein>
<proteinExistence type="predicted"/>
<evidence type="ECO:0000313" key="1">
    <source>
        <dbReference type="EMBL" id="MDN3706771.1"/>
    </source>
</evidence>
<reference evidence="2" key="1">
    <citation type="journal article" date="2019" name="Int. J. Syst. Evol. Microbiol.">
        <title>The Global Catalogue of Microorganisms (GCM) 10K type strain sequencing project: providing services to taxonomists for standard genome sequencing and annotation.</title>
        <authorList>
            <consortium name="The Broad Institute Genomics Platform"/>
            <consortium name="The Broad Institute Genome Sequencing Center for Infectious Disease"/>
            <person name="Wu L."/>
            <person name="Ma J."/>
        </authorList>
    </citation>
    <scope>NUCLEOTIDE SEQUENCE [LARGE SCALE GENOMIC DNA]</scope>
    <source>
        <strain evidence="2">CECT 7184</strain>
    </source>
</reference>